<reference evidence="2" key="1">
    <citation type="submission" date="2016-10" db="EMBL/GenBank/DDBJ databases">
        <authorList>
            <person name="Varghese N."/>
        </authorList>
    </citation>
    <scope>NUCLEOTIDE SEQUENCE [LARGE SCALE GENOMIC DNA]</scope>
    <source>
        <strain evidence="2">DSM 20406</strain>
    </source>
</reference>
<protein>
    <submittedName>
        <fullName evidence="1">Uncharacterized protein</fullName>
    </submittedName>
</protein>
<name>A0A1H6V9Z2_9FIRM</name>
<keyword evidence="2" id="KW-1185">Reference proteome</keyword>
<dbReference type="AlphaFoldDB" id="A0A1H6V9Z2"/>
<dbReference type="OrthoDB" id="2061924at2"/>
<accession>A0A1H6V9Z2</accession>
<dbReference type="EMBL" id="FNYK01000040">
    <property type="protein sequence ID" value="SEI97112.1"/>
    <property type="molecule type" value="Genomic_DNA"/>
</dbReference>
<sequence>MMNDETMKYIISRVIDNANDSKKDYEKDKNDKFNNGRALAYYEVLDTIKSELDAHGEDLSEFGLDIDLEKTFLE</sequence>
<gene>
    <name evidence="1" type="ORF">SAMN04487834_104018</name>
</gene>
<evidence type="ECO:0000313" key="2">
    <source>
        <dbReference type="Proteomes" id="UP000183028"/>
    </source>
</evidence>
<dbReference type="Proteomes" id="UP000183028">
    <property type="component" value="Unassembled WGS sequence"/>
</dbReference>
<evidence type="ECO:0000313" key="1">
    <source>
        <dbReference type="EMBL" id="SEI97112.1"/>
    </source>
</evidence>
<organism evidence="1 2">
    <name type="scientific">Sharpea azabuensis</name>
    <dbReference type="NCBI Taxonomy" id="322505"/>
    <lineage>
        <taxon>Bacteria</taxon>
        <taxon>Bacillati</taxon>
        <taxon>Bacillota</taxon>
        <taxon>Erysipelotrichia</taxon>
        <taxon>Erysipelotrichales</taxon>
        <taxon>Coprobacillaceae</taxon>
        <taxon>Sharpea</taxon>
    </lineage>
</organism>
<proteinExistence type="predicted"/>